<reference evidence="1 2" key="3">
    <citation type="journal article" date="2008" name="FEMS Microbiol. Ecol.">
        <title>Identification and characterization of genes underlying chitinolysis in Collimonas fungivorans Ter331.</title>
        <authorList>
            <person name="Fritsche K."/>
            <person name="de Boer W."/>
            <person name="Gerards S."/>
            <person name="van den Berg M."/>
            <person name="van Veen J.A."/>
            <person name="Leveau J.H."/>
        </authorList>
    </citation>
    <scope>NUCLEOTIDE SEQUENCE [LARGE SCALE GENOMIC DNA]</scope>
    <source>
        <strain evidence="1 2">Ter331</strain>
    </source>
</reference>
<reference evidence="1 2" key="1">
    <citation type="journal article" date="2004" name="Environ. Microbiol.">
        <title>Phylogeny-function analysis of (meta)genomic libraries: screening for expression of ribosomal RNA genes by large-insert library fluorescent in situ hybridization (LIL-FISH).</title>
        <authorList>
            <person name="Leveau J.H."/>
            <person name="Gerards S."/>
            <person name="de Boer W."/>
            <person name="van Veen J.A."/>
        </authorList>
    </citation>
    <scope>NUCLEOTIDE SEQUENCE [LARGE SCALE GENOMIC DNA]</scope>
    <source>
        <strain evidence="1 2">Ter331</strain>
    </source>
</reference>
<reference evidence="1 2" key="5">
    <citation type="journal article" date="2011" name="ISME J.">
        <title>Dual transcriptional profiling of a bacterial/fungal confrontation: Collimonas fungivorans versus Aspergillus niger.</title>
        <authorList>
            <person name="Mela F."/>
            <person name="Fritsche K."/>
            <person name="de Boer W."/>
            <person name="van Veen J.A."/>
            <person name="de Graaff L.H."/>
            <person name="van den Berg M."/>
            <person name="Leveau J.H."/>
        </authorList>
    </citation>
    <scope>NUCLEOTIDE SEQUENCE [LARGE SCALE GENOMIC DNA]</scope>
    <source>
        <strain evidence="1 2">Ter331</strain>
    </source>
</reference>
<dbReference type="STRING" id="1005048.CFU_2514"/>
<dbReference type="AlphaFoldDB" id="G0A979"/>
<reference evidence="2" key="6">
    <citation type="submission" date="2011-05" db="EMBL/GenBank/DDBJ databases">
        <title>Complete sequence of Collimonas fungivorans Ter331.</title>
        <authorList>
            <person name="Leveau J.H."/>
        </authorList>
    </citation>
    <scope>NUCLEOTIDE SEQUENCE [LARGE SCALE GENOMIC DNA]</scope>
    <source>
        <strain evidence="2">Ter331</strain>
    </source>
</reference>
<organism evidence="1 2">
    <name type="scientific">Collimonas fungivorans (strain Ter331)</name>
    <dbReference type="NCBI Taxonomy" id="1005048"/>
    <lineage>
        <taxon>Bacteria</taxon>
        <taxon>Pseudomonadati</taxon>
        <taxon>Pseudomonadota</taxon>
        <taxon>Betaproteobacteria</taxon>
        <taxon>Burkholderiales</taxon>
        <taxon>Oxalobacteraceae</taxon>
        <taxon>Collimonas</taxon>
    </lineage>
</organism>
<evidence type="ECO:0000313" key="2">
    <source>
        <dbReference type="Proteomes" id="UP000008392"/>
    </source>
</evidence>
<dbReference type="Proteomes" id="UP000008392">
    <property type="component" value="Chromosome"/>
</dbReference>
<protein>
    <submittedName>
        <fullName evidence="1">Uncharacterized protein</fullName>
    </submittedName>
</protein>
<name>G0A979_COLFT</name>
<proteinExistence type="predicted"/>
<dbReference type="HOGENOM" id="CLU_3395922_0_0_4"/>
<evidence type="ECO:0000313" key="1">
    <source>
        <dbReference type="EMBL" id="AEK62341.1"/>
    </source>
</evidence>
<sequence>MSCDASIFFIKLSYSVHTLRRNHQTSCLIHE</sequence>
<dbReference type="KEGG" id="cfu:CFU_2514"/>
<keyword evidence="2" id="KW-1185">Reference proteome</keyword>
<dbReference type="EMBL" id="CP002745">
    <property type="protein sequence ID" value="AEK62341.1"/>
    <property type="molecule type" value="Genomic_DNA"/>
</dbReference>
<gene>
    <name evidence="1" type="ordered locus">CFU_2514</name>
</gene>
<reference evidence="1 2" key="4">
    <citation type="journal article" date="2010" name="Environ. Microbiol.">
        <title>The bacterial genus Collimonas: mycophagy, weathering and other adaptive solutions to life in oligotrophic soil environments.</title>
        <authorList>
            <person name="Leveau J.H."/>
            <person name="Uroz S."/>
            <person name="de Boer W."/>
        </authorList>
    </citation>
    <scope>NUCLEOTIDE SEQUENCE [LARGE SCALE GENOMIC DNA]</scope>
    <source>
        <strain evidence="1 2">Ter331</strain>
    </source>
</reference>
<reference evidence="1 2" key="2">
    <citation type="journal article" date="2006" name="J. Microbiol. Methods">
        <title>Genomic flank-sequencing of plasposon insertion sites for rapid identification of functional genes.</title>
        <authorList>
            <person name="Leveau J.H."/>
            <person name="Gerards S."/>
            <person name="Fritsche K."/>
            <person name="Zondag G."/>
            <person name="van Veen J.A."/>
        </authorList>
    </citation>
    <scope>NUCLEOTIDE SEQUENCE [LARGE SCALE GENOMIC DNA]</scope>
    <source>
        <strain evidence="1 2">Ter331</strain>
    </source>
</reference>
<accession>G0A979</accession>